<evidence type="ECO:0000256" key="1">
    <source>
        <dbReference type="SAM" id="SignalP"/>
    </source>
</evidence>
<dbReference type="Pfam" id="PF03068">
    <property type="entry name" value="PAD"/>
    <property type="match status" value="1"/>
</dbReference>
<dbReference type="EMBL" id="ML735215">
    <property type="protein sequence ID" value="KAE8396336.1"/>
    <property type="molecule type" value="Genomic_DNA"/>
</dbReference>
<dbReference type="PANTHER" id="PTHR10837:SF8">
    <property type="entry name" value="PROTEIN-ARGININE DEIMINASE"/>
    <property type="match status" value="1"/>
</dbReference>
<dbReference type="InterPro" id="IPR004303">
    <property type="entry name" value="PAD"/>
</dbReference>
<feature type="chain" id="PRO_5024919138" description="Protein-arginine deiminase C-terminal domain-containing protein" evidence="1">
    <location>
        <begin position="22"/>
        <end position="609"/>
    </location>
</feature>
<dbReference type="GO" id="GO:0005509">
    <property type="term" value="F:calcium ion binding"/>
    <property type="evidence" value="ECO:0007669"/>
    <property type="project" value="InterPro"/>
</dbReference>
<name>A0A5N7CQ47_PETAA</name>
<evidence type="ECO:0000313" key="3">
    <source>
        <dbReference type="EMBL" id="KAE8396336.1"/>
    </source>
</evidence>
<dbReference type="InterPro" id="IPR036556">
    <property type="entry name" value="PAD_central_sf"/>
</dbReference>
<dbReference type="Proteomes" id="UP000326877">
    <property type="component" value="Unassembled WGS sequence"/>
</dbReference>
<feature type="signal peptide" evidence="1">
    <location>
        <begin position="1"/>
        <end position="21"/>
    </location>
</feature>
<dbReference type="AlphaFoldDB" id="A0A5N7CQ47"/>
<proteinExistence type="predicted"/>
<dbReference type="Gene3D" id="3.75.10.10">
    <property type="entry name" value="L-arginine/glycine Amidinotransferase, Chain A"/>
    <property type="match status" value="1"/>
</dbReference>
<organism evidence="3">
    <name type="scientific">Petromyces alliaceus</name>
    <name type="common">Aspergillus alliaceus</name>
    <dbReference type="NCBI Taxonomy" id="209559"/>
    <lineage>
        <taxon>Eukaryota</taxon>
        <taxon>Fungi</taxon>
        <taxon>Dikarya</taxon>
        <taxon>Ascomycota</taxon>
        <taxon>Pezizomycotina</taxon>
        <taxon>Eurotiomycetes</taxon>
        <taxon>Eurotiomycetidae</taxon>
        <taxon>Eurotiales</taxon>
        <taxon>Aspergillaceae</taxon>
        <taxon>Aspergillus</taxon>
        <taxon>Aspergillus subgen. Circumdati</taxon>
    </lineage>
</organism>
<dbReference type="PANTHER" id="PTHR10837">
    <property type="entry name" value="PEPTIDYLARGININE DEIMINASE"/>
    <property type="match status" value="1"/>
</dbReference>
<evidence type="ECO:0000259" key="2">
    <source>
        <dbReference type="Pfam" id="PF03068"/>
    </source>
</evidence>
<dbReference type="InterPro" id="IPR013530">
    <property type="entry name" value="PAD_C"/>
</dbReference>
<accession>A0A5N7CQ47</accession>
<sequence>MFRSASLHIYLMASLALCGTGIVFQADIRADSNRDGRVDLTGETDLKDKLEWSNTAGAIFLANIGDTDRRCSKIALQGPPLSNDALAACHDASDDIQRSPDYLAPLRTVPITHLDPDAWGTVSIHQEISRKNVRIFRREGKGWVITDNDHRFSQGDLERGLQLGIDARDTRRPFGWDGRVEVQFHVQNGRLHSDDYVRLRVAPVLTHHHLQLAEEFVVTAGNESVTPDQFNFVNDMRAAIEDTGVDKPIFLLEHSDDVWAQDILEPAYTSMPGPDGIVTLQVMIRSVQPSRVAGRQVFEYLRKTGRGAVYGFVGTRLEVNSMGNLETIPPYTWGGKSYPAGRVIEGAHGSVQPDIYGYIRAQELQDPLVLDVDWLAVGHVDEFVQFLRAKDSRHGWVLFIADPIGGIEILKKAERDGYGDTPAFSRKNATVIPPSPPDPYVPGYSISELLAKPDFVEKNYGFAQRIEKVQRVLQEETGVPDSDIYRLPSVFETGVCWGLDEGVLPERNCSDEHAAALYPGVINGLVLSDSQYLSPNPWGPVISGVDIMVEASNAVYGRIGYQVTYIDNWYSHHRDGGEVHCGTNSIRTVSEPWWREEGHLGKGSRHDEL</sequence>
<dbReference type="SUPFAM" id="SSF55909">
    <property type="entry name" value="Pentein"/>
    <property type="match status" value="1"/>
</dbReference>
<dbReference type="GO" id="GO:0004668">
    <property type="term" value="F:protein-arginine deiminase activity"/>
    <property type="evidence" value="ECO:0007669"/>
    <property type="project" value="InterPro"/>
</dbReference>
<dbReference type="SUPFAM" id="SSF110083">
    <property type="entry name" value="Peptidylarginine deiminase Pad4, middle domain"/>
    <property type="match status" value="1"/>
</dbReference>
<dbReference type="GO" id="GO:0005737">
    <property type="term" value="C:cytoplasm"/>
    <property type="evidence" value="ECO:0007669"/>
    <property type="project" value="InterPro"/>
</dbReference>
<reference evidence="3" key="1">
    <citation type="submission" date="2019-04" db="EMBL/GenBank/DDBJ databases">
        <title>Friends and foes A comparative genomics studyof 23 Aspergillus species from section Flavi.</title>
        <authorList>
            <consortium name="DOE Joint Genome Institute"/>
            <person name="Kjaerbolling I."/>
            <person name="Vesth T."/>
            <person name="Frisvad J.C."/>
            <person name="Nybo J.L."/>
            <person name="Theobald S."/>
            <person name="Kildgaard S."/>
            <person name="Isbrandt T."/>
            <person name="Kuo A."/>
            <person name="Sato A."/>
            <person name="Lyhne E.K."/>
            <person name="Kogle M.E."/>
            <person name="Wiebenga A."/>
            <person name="Kun R.S."/>
            <person name="Lubbers R.J."/>
            <person name="Makela M.R."/>
            <person name="Barry K."/>
            <person name="Chovatia M."/>
            <person name="Clum A."/>
            <person name="Daum C."/>
            <person name="Haridas S."/>
            <person name="He G."/>
            <person name="LaButti K."/>
            <person name="Lipzen A."/>
            <person name="Mondo S."/>
            <person name="Riley R."/>
            <person name="Salamov A."/>
            <person name="Simmons B.A."/>
            <person name="Magnuson J.K."/>
            <person name="Henrissat B."/>
            <person name="Mortensen U.H."/>
            <person name="Larsen T.O."/>
            <person name="Devries R.P."/>
            <person name="Grigoriev I.V."/>
            <person name="Machida M."/>
            <person name="Baker S.E."/>
            <person name="Andersen M.R."/>
        </authorList>
    </citation>
    <scope>NUCLEOTIDE SEQUENCE [LARGE SCALE GENOMIC DNA]</scope>
    <source>
        <strain evidence="3">IBT 14317</strain>
    </source>
</reference>
<gene>
    <name evidence="3" type="ORF">BDV23DRAFT_47827</name>
</gene>
<dbReference type="OrthoDB" id="5102063at2759"/>
<keyword evidence="1" id="KW-0732">Signal</keyword>
<protein>
    <recommendedName>
        <fullName evidence="2">Protein-arginine deiminase C-terminal domain-containing protein</fullName>
    </recommendedName>
</protein>
<feature type="domain" description="Protein-arginine deiminase C-terminal" evidence="2">
    <location>
        <begin position="193"/>
        <end position="594"/>
    </location>
</feature>